<dbReference type="SUPFAM" id="SSF53474">
    <property type="entry name" value="alpha/beta-Hydrolases"/>
    <property type="match status" value="1"/>
</dbReference>
<comment type="caution">
    <text evidence="2">The sequence shown here is derived from an EMBL/GenBank/DDBJ whole genome shotgun (WGS) entry which is preliminary data.</text>
</comment>
<dbReference type="InterPro" id="IPR000801">
    <property type="entry name" value="Esterase-like"/>
</dbReference>
<dbReference type="PANTHER" id="PTHR48098:SF1">
    <property type="entry name" value="DIACYLGLYCEROL ACYLTRANSFERASE_MYCOLYLTRANSFERASE AG85A"/>
    <property type="match status" value="1"/>
</dbReference>
<gene>
    <name evidence="2" type="ORF">GCM10010361_28250</name>
</gene>
<organism evidence="2 3">
    <name type="scientific">Streptomyces olivaceiscleroticus</name>
    <dbReference type="NCBI Taxonomy" id="68245"/>
    <lineage>
        <taxon>Bacteria</taxon>
        <taxon>Bacillati</taxon>
        <taxon>Actinomycetota</taxon>
        <taxon>Actinomycetes</taxon>
        <taxon>Kitasatosporales</taxon>
        <taxon>Streptomycetaceae</taxon>
        <taxon>Streptomyces</taxon>
    </lineage>
</organism>
<name>A0ABN0ZXZ6_9ACTN</name>
<dbReference type="GO" id="GO:0016787">
    <property type="term" value="F:hydrolase activity"/>
    <property type="evidence" value="ECO:0007669"/>
    <property type="project" value="UniProtKB-KW"/>
</dbReference>
<proteinExistence type="predicted"/>
<feature type="chain" id="PRO_5045161552" evidence="1">
    <location>
        <begin position="41"/>
        <end position="343"/>
    </location>
</feature>
<evidence type="ECO:0000313" key="2">
    <source>
        <dbReference type="EMBL" id="GAA0462731.1"/>
    </source>
</evidence>
<dbReference type="Proteomes" id="UP001500909">
    <property type="component" value="Unassembled WGS sequence"/>
</dbReference>
<dbReference type="InterPro" id="IPR029058">
    <property type="entry name" value="AB_hydrolase_fold"/>
</dbReference>
<sequence>MSRRPATGRRRPARRRIARSLLTVLLLLSTGMLLTPSARASAPADASPGVRADDGAYLTAAERVDDRILDLTIHSPALGREGHARVLLPTGYDRDHRRLPVLYLLHGCCDSTPGWRAWTDNTDVVRATARTRALIVLPEGGPVGFYSNWWNHGAGSTPAWETFHLTEVRQLVERTLRTNDRRAVAGLSMGGFGALSYAGRHPGMFRSAASFSGVVDTGADPQRLLDVVAGYTDDPTALWGDPHAQADIWRAHNPYDVLRRLPRGFPVFVSTGNGTPGPLDPPDAQPDTLEQWLGGMSERYVAQARARGLRVTADLYGPGTHTWPYWERELHRALPMLTASLTK</sequence>
<dbReference type="InterPro" id="IPR050583">
    <property type="entry name" value="Mycobacterial_A85_antigen"/>
</dbReference>
<dbReference type="Gene3D" id="3.40.50.1820">
    <property type="entry name" value="alpha/beta hydrolase"/>
    <property type="match status" value="1"/>
</dbReference>
<accession>A0ABN0ZXZ6</accession>
<dbReference type="PANTHER" id="PTHR48098">
    <property type="entry name" value="ENTEROCHELIN ESTERASE-RELATED"/>
    <property type="match status" value="1"/>
</dbReference>
<dbReference type="Pfam" id="PF00756">
    <property type="entry name" value="Esterase"/>
    <property type="match status" value="1"/>
</dbReference>
<feature type="signal peptide" evidence="1">
    <location>
        <begin position="1"/>
        <end position="40"/>
    </location>
</feature>
<evidence type="ECO:0000313" key="3">
    <source>
        <dbReference type="Proteomes" id="UP001500909"/>
    </source>
</evidence>
<keyword evidence="2" id="KW-0378">Hydrolase</keyword>
<dbReference type="EMBL" id="BAAABY010000023">
    <property type="protein sequence ID" value="GAA0462731.1"/>
    <property type="molecule type" value="Genomic_DNA"/>
</dbReference>
<keyword evidence="3" id="KW-1185">Reference proteome</keyword>
<protein>
    <submittedName>
        <fullName evidence="2">Alpha/beta hydrolase family protein</fullName>
    </submittedName>
</protein>
<keyword evidence="1" id="KW-0732">Signal</keyword>
<reference evidence="2 3" key="1">
    <citation type="journal article" date="2019" name="Int. J. Syst. Evol. Microbiol.">
        <title>The Global Catalogue of Microorganisms (GCM) 10K type strain sequencing project: providing services to taxonomists for standard genome sequencing and annotation.</title>
        <authorList>
            <consortium name="The Broad Institute Genomics Platform"/>
            <consortium name="The Broad Institute Genome Sequencing Center for Infectious Disease"/>
            <person name="Wu L."/>
            <person name="Ma J."/>
        </authorList>
    </citation>
    <scope>NUCLEOTIDE SEQUENCE [LARGE SCALE GENOMIC DNA]</scope>
    <source>
        <strain evidence="2 3">JCM 4805</strain>
    </source>
</reference>
<evidence type="ECO:0000256" key="1">
    <source>
        <dbReference type="SAM" id="SignalP"/>
    </source>
</evidence>